<dbReference type="EMBL" id="JAGSND010000017">
    <property type="protein sequence ID" value="MBR0599802.1"/>
    <property type="molecule type" value="Genomic_DNA"/>
</dbReference>
<sequence length="136" mass="16124">MLFTEYMIADVNKKRSRQLQEKLDAYAKFQCVAIVTKERDLMRKMKHKQPELVLVYVGESRLNAFSIMDFIRIFASKTKVVFYSENRDYAIAAFESGADYFIPLPFDEIQIGKFAFRCINQIKRINQWVDFAQEKQ</sequence>
<reference evidence="1" key="1">
    <citation type="submission" date="2021-04" db="EMBL/GenBank/DDBJ databases">
        <title>Sinoanaerobacter chloroacetimidivorans sp. nov., an obligate anaerobic bacterium isolated from anaerobic sludge.</title>
        <authorList>
            <person name="Bao Y."/>
        </authorList>
    </citation>
    <scope>NUCLEOTIDE SEQUENCE</scope>
    <source>
        <strain evidence="1">BAD-6</strain>
    </source>
</reference>
<accession>A0A8J7W2Q2</accession>
<dbReference type="Gene3D" id="3.40.50.2300">
    <property type="match status" value="1"/>
</dbReference>
<keyword evidence="2" id="KW-1185">Reference proteome</keyword>
<dbReference type="SUPFAM" id="SSF52172">
    <property type="entry name" value="CheY-like"/>
    <property type="match status" value="1"/>
</dbReference>
<proteinExistence type="predicted"/>
<dbReference type="InterPro" id="IPR011006">
    <property type="entry name" value="CheY-like_superfamily"/>
</dbReference>
<evidence type="ECO:0008006" key="3">
    <source>
        <dbReference type="Google" id="ProtNLM"/>
    </source>
</evidence>
<evidence type="ECO:0000313" key="2">
    <source>
        <dbReference type="Proteomes" id="UP000675664"/>
    </source>
</evidence>
<evidence type="ECO:0000313" key="1">
    <source>
        <dbReference type="EMBL" id="MBR0599802.1"/>
    </source>
</evidence>
<comment type="caution">
    <text evidence="1">The sequence shown here is derived from an EMBL/GenBank/DDBJ whole genome shotgun (WGS) entry which is preliminary data.</text>
</comment>
<protein>
    <recommendedName>
        <fullName evidence="3">Stage 0 sporulation protein A homolog</fullName>
    </recommendedName>
</protein>
<dbReference type="AlphaFoldDB" id="A0A8J7W2Q2"/>
<organism evidence="1 2">
    <name type="scientific">Sinanaerobacter chloroacetimidivorans</name>
    <dbReference type="NCBI Taxonomy" id="2818044"/>
    <lineage>
        <taxon>Bacteria</taxon>
        <taxon>Bacillati</taxon>
        <taxon>Bacillota</taxon>
        <taxon>Clostridia</taxon>
        <taxon>Peptostreptococcales</taxon>
        <taxon>Anaerovoracaceae</taxon>
        <taxon>Sinanaerobacter</taxon>
    </lineage>
</organism>
<dbReference type="Proteomes" id="UP000675664">
    <property type="component" value="Unassembled WGS sequence"/>
</dbReference>
<dbReference type="RefSeq" id="WP_227019935.1">
    <property type="nucleotide sequence ID" value="NZ_JAGSND010000017.1"/>
</dbReference>
<gene>
    <name evidence="1" type="ORF">KCX82_18110</name>
</gene>
<name>A0A8J7W2Q2_9FIRM</name>
<reference evidence="1" key="2">
    <citation type="submission" date="2021-04" db="EMBL/GenBank/DDBJ databases">
        <authorList>
            <person name="Liu J."/>
        </authorList>
    </citation>
    <scope>NUCLEOTIDE SEQUENCE</scope>
    <source>
        <strain evidence="1">BAD-6</strain>
    </source>
</reference>